<dbReference type="EMBL" id="DF973862">
    <property type="protein sequence ID" value="GAU41410.1"/>
    <property type="molecule type" value="Genomic_DNA"/>
</dbReference>
<dbReference type="OrthoDB" id="4062651at2759"/>
<organism evidence="1 2">
    <name type="scientific">Trifolium subterraneum</name>
    <name type="common">Subterranean clover</name>
    <dbReference type="NCBI Taxonomy" id="3900"/>
    <lineage>
        <taxon>Eukaryota</taxon>
        <taxon>Viridiplantae</taxon>
        <taxon>Streptophyta</taxon>
        <taxon>Embryophyta</taxon>
        <taxon>Tracheophyta</taxon>
        <taxon>Spermatophyta</taxon>
        <taxon>Magnoliopsida</taxon>
        <taxon>eudicotyledons</taxon>
        <taxon>Gunneridae</taxon>
        <taxon>Pentapetalae</taxon>
        <taxon>rosids</taxon>
        <taxon>fabids</taxon>
        <taxon>Fabales</taxon>
        <taxon>Fabaceae</taxon>
        <taxon>Papilionoideae</taxon>
        <taxon>50 kb inversion clade</taxon>
        <taxon>NPAAA clade</taxon>
        <taxon>Hologalegina</taxon>
        <taxon>IRL clade</taxon>
        <taxon>Trifolieae</taxon>
        <taxon>Trifolium</taxon>
    </lineage>
</organism>
<evidence type="ECO:0000313" key="2">
    <source>
        <dbReference type="Proteomes" id="UP000242715"/>
    </source>
</evidence>
<evidence type="ECO:0000313" key="1">
    <source>
        <dbReference type="EMBL" id="GAU41410.1"/>
    </source>
</evidence>
<reference evidence="2" key="1">
    <citation type="journal article" date="2017" name="Front. Plant Sci.">
        <title>Climate Clever Clovers: New Paradigm to Reduce the Environmental Footprint of Ruminants by Breeding Low Methanogenic Forages Utilizing Haplotype Variation.</title>
        <authorList>
            <person name="Kaur P."/>
            <person name="Appels R."/>
            <person name="Bayer P.E."/>
            <person name="Keeble-Gagnere G."/>
            <person name="Wang J."/>
            <person name="Hirakawa H."/>
            <person name="Shirasawa K."/>
            <person name="Vercoe P."/>
            <person name="Stefanova K."/>
            <person name="Durmic Z."/>
            <person name="Nichols P."/>
            <person name="Revell C."/>
            <person name="Isobe S.N."/>
            <person name="Edwards D."/>
            <person name="Erskine W."/>
        </authorList>
    </citation>
    <scope>NUCLEOTIDE SEQUENCE [LARGE SCALE GENOMIC DNA]</scope>
    <source>
        <strain evidence="2">cv. Daliak</strain>
    </source>
</reference>
<proteinExistence type="predicted"/>
<dbReference type="Proteomes" id="UP000242715">
    <property type="component" value="Unassembled WGS sequence"/>
</dbReference>
<keyword evidence="2" id="KW-1185">Reference proteome</keyword>
<accession>A0A2Z6NX20</accession>
<protein>
    <recommendedName>
        <fullName evidence="3">Serine-threonine/tyrosine-protein kinase catalytic domain-containing protein</fullName>
    </recommendedName>
</protein>
<sequence>MIRGGEYVEEEMVQMLQVALACVSKVVDDRPTMDEVVRKTVEIRHPELKKSTSSESDSNV</sequence>
<dbReference type="Gene3D" id="1.10.510.10">
    <property type="entry name" value="Transferase(Phosphotransferase) domain 1"/>
    <property type="match status" value="1"/>
</dbReference>
<gene>
    <name evidence="1" type="ORF">TSUD_244950</name>
</gene>
<name>A0A2Z6NX20_TRISU</name>
<dbReference type="AlphaFoldDB" id="A0A2Z6NX20"/>
<evidence type="ECO:0008006" key="3">
    <source>
        <dbReference type="Google" id="ProtNLM"/>
    </source>
</evidence>
<dbReference type="PROSITE" id="PS51257">
    <property type="entry name" value="PROKAR_LIPOPROTEIN"/>
    <property type="match status" value="1"/>
</dbReference>